<keyword evidence="2" id="KW-1185">Reference proteome</keyword>
<evidence type="ECO:0000313" key="1">
    <source>
        <dbReference type="EMBL" id="KAI9248489.1"/>
    </source>
</evidence>
<sequence>MEDPEGRLEAKNEFTSSVFYGKQMTDACTSILGERIRKMRQWRMNLPINTCYLGSAMNLGALNVPEKHPLYRVLRQFAPSNAADDQWMYNDNLREEALRSWGRRTALGQTGWSLQGEKQEKYVSRQQQRRRVGRDVTVRENGAVALRWIDPDGLQVEITICINLSVVNTLGARRTRVELHFLEDGIGLQDEQQILQAPGLIPTQGVLPRNRFFTQVNSYKLE</sequence>
<protein>
    <submittedName>
        <fullName evidence="1">Uncharacterized protein</fullName>
    </submittedName>
</protein>
<gene>
    <name evidence="1" type="ORF">BDA99DRAFT_542474</name>
</gene>
<dbReference type="EMBL" id="JAIXMP010000038">
    <property type="protein sequence ID" value="KAI9248489.1"/>
    <property type="molecule type" value="Genomic_DNA"/>
</dbReference>
<organism evidence="1 2">
    <name type="scientific">Phascolomyces articulosus</name>
    <dbReference type="NCBI Taxonomy" id="60185"/>
    <lineage>
        <taxon>Eukaryota</taxon>
        <taxon>Fungi</taxon>
        <taxon>Fungi incertae sedis</taxon>
        <taxon>Mucoromycota</taxon>
        <taxon>Mucoromycotina</taxon>
        <taxon>Mucoromycetes</taxon>
        <taxon>Mucorales</taxon>
        <taxon>Lichtheimiaceae</taxon>
        <taxon>Phascolomyces</taxon>
    </lineage>
</organism>
<dbReference type="Proteomes" id="UP001209540">
    <property type="component" value="Unassembled WGS sequence"/>
</dbReference>
<accession>A0AAD5JPB6</accession>
<comment type="caution">
    <text evidence="1">The sequence shown here is derived from an EMBL/GenBank/DDBJ whole genome shotgun (WGS) entry which is preliminary data.</text>
</comment>
<dbReference type="AlphaFoldDB" id="A0AAD5JPB6"/>
<evidence type="ECO:0000313" key="2">
    <source>
        <dbReference type="Proteomes" id="UP001209540"/>
    </source>
</evidence>
<reference evidence="1" key="1">
    <citation type="journal article" date="2022" name="IScience">
        <title>Evolution of zygomycete secretomes and the origins of terrestrial fungal ecologies.</title>
        <authorList>
            <person name="Chang Y."/>
            <person name="Wang Y."/>
            <person name="Mondo S."/>
            <person name="Ahrendt S."/>
            <person name="Andreopoulos W."/>
            <person name="Barry K."/>
            <person name="Beard J."/>
            <person name="Benny G.L."/>
            <person name="Blankenship S."/>
            <person name="Bonito G."/>
            <person name="Cuomo C."/>
            <person name="Desiro A."/>
            <person name="Gervers K.A."/>
            <person name="Hundley H."/>
            <person name="Kuo A."/>
            <person name="LaButti K."/>
            <person name="Lang B.F."/>
            <person name="Lipzen A."/>
            <person name="O'Donnell K."/>
            <person name="Pangilinan J."/>
            <person name="Reynolds N."/>
            <person name="Sandor L."/>
            <person name="Smith M.E."/>
            <person name="Tsang A."/>
            <person name="Grigoriev I.V."/>
            <person name="Stajich J.E."/>
            <person name="Spatafora J.W."/>
        </authorList>
    </citation>
    <scope>NUCLEOTIDE SEQUENCE</scope>
    <source>
        <strain evidence="1">RSA 2281</strain>
    </source>
</reference>
<name>A0AAD5JPB6_9FUNG</name>
<proteinExistence type="predicted"/>
<reference evidence="1" key="2">
    <citation type="submission" date="2023-02" db="EMBL/GenBank/DDBJ databases">
        <authorList>
            <consortium name="DOE Joint Genome Institute"/>
            <person name="Mondo S.J."/>
            <person name="Chang Y."/>
            <person name="Wang Y."/>
            <person name="Ahrendt S."/>
            <person name="Andreopoulos W."/>
            <person name="Barry K."/>
            <person name="Beard J."/>
            <person name="Benny G.L."/>
            <person name="Blankenship S."/>
            <person name="Bonito G."/>
            <person name="Cuomo C."/>
            <person name="Desiro A."/>
            <person name="Gervers K.A."/>
            <person name="Hundley H."/>
            <person name="Kuo A."/>
            <person name="LaButti K."/>
            <person name="Lang B.F."/>
            <person name="Lipzen A."/>
            <person name="O'Donnell K."/>
            <person name="Pangilinan J."/>
            <person name="Reynolds N."/>
            <person name="Sandor L."/>
            <person name="Smith M.W."/>
            <person name="Tsang A."/>
            <person name="Grigoriev I.V."/>
            <person name="Stajich J.E."/>
            <person name="Spatafora J.W."/>
        </authorList>
    </citation>
    <scope>NUCLEOTIDE SEQUENCE</scope>
    <source>
        <strain evidence="1">RSA 2281</strain>
    </source>
</reference>